<keyword evidence="1" id="KW-0472">Membrane</keyword>
<proteinExistence type="predicted"/>
<keyword evidence="3" id="KW-1185">Reference proteome</keyword>
<feature type="transmembrane region" description="Helical" evidence="1">
    <location>
        <begin position="6"/>
        <end position="33"/>
    </location>
</feature>
<dbReference type="Proteomes" id="UP001254813">
    <property type="component" value="Unassembled WGS sequence"/>
</dbReference>
<keyword evidence="1" id="KW-1133">Transmembrane helix</keyword>
<name>A0ABU2G8F7_9EURY</name>
<gene>
    <name evidence="2" type="ORF">NDI79_20375</name>
</gene>
<evidence type="ECO:0000313" key="3">
    <source>
        <dbReference type="Proteomes" id="UP001254813"/>
    </source>
</evidence>
<dbReference type="RefSeq" id="WP_310930540.1">
    <property type="nucleotide sequence ID" value="NZ_JAMQOQ010000006.1"/>
</dbReference>
<sequence length="184" mass="21593">MVSETVAVGLISVGGTLGGALGGALLSGFFNLLSTRERLKEENTRQHADYFLQQKVESLAELHAQMERCYQYYRSNWGQAHKMSEQDYEDEVLGRFHDFEYAMQRASIFLDEEQFRVMKRLRWKFQKTNTYFLNQALHFDENSSEEDFLNQDVEYNDVELIAEMNVVREMLQGEVNEPIKYFEG</sequence>
<comment type="caution">
    <text evidence="2">The sequence shown here is derived from an EMBL/GenBank/DDBJ whole genome shotgun (WGS) entry which is preliminary data.</text>
</comment>
<reference evidence="2 3" key="1">
    <citation type="submission" date="2022-06" db="EMBL/GenBank/DDBJ databases">
        <title>Halogeometricum sp. a new haloarchaeum isolate from saline soil.</title>
        <authorList>
            <person name="Strakova D."/>
            <person name="Galisteo C."/>
            <person name="Sanchez-Porro C."/>
            <person name="Ventosa A."/>
        </authorList>
    </citation>
    <scope>NUCLEOTIDE SEQUENCE [LARGE SCALE GENOMIC DNA]</scope>
    <source>
        <strain evidence="3">S3BR25-2</strain>
    </source>
</reference>
<dbReference type="EMBL" id="JAMQOQ010000006">
    <property type="protein sequence ID" value="MDS0296533.1"/>
    <property type="molecule type" value="Genomic_DNA"/>
</dbReference>
<keyword evidence="1" id="KW-0812">Transmembrane</keyword>
<organism evidence="2 3">
    <name type="scientific">Halogeometricum luteum</name>
    <dbReference type="NCBI Taxonomy" id="2950537"/>
    <lineage>
        <taxon>Archaea</taxon>
        <taxon>Methanobacteriati</taxon>
        <taxon>Methanobacteriota</taxon>
        <taxon>Stenosarchaea group</taxon>
        <taxon>Halobacteria</taxon>
        <taxon>Halobacteriales</taxon>
        <taxon>Haloferacaceae</taxon>
        <taxon>Halogeometricum</taxon>
    </lineage>
</organism>
<evidence type="ECO:0000256" key="1">
    <source>
        <dbReference type="SAM" id="Phobius"/>
    </source>
</evidence>
<accession>A0ABU2G8F7</accession>
<protein>
    <submittedName>
        <fullName evidence="2">Uncharacterized protein</fullName>
    </submittedName>
</protein>
<evidence type="ECO:0000313" key="2">
    <source>
        <dbReference type="EMBL" id="MDS0296533.1"/>
    </source>
</evidence>